<dbReference type="InterPro" id="IPR027417">
    <property type="entry name" value="P-loop_NTPase"/>
</dbReference>
<dbReference type="EMBL" id="LAZR01042008">
    <property type="protein sequence ID" value="KKL10574.1"/>
    <property type="molecule type" value="Genomic_DNA"/>
</dbReference>
<protein>
    <recommendedName>
        <fullName evidence="1">Phage terminase large subunit N-terminal domain-containing protein</fullName>
    </recommendedName>
</protein>
<evidence type="ECO:0000313" key="2">
    <source>
        <dbReference type="EMBL" id="KKL10574.1"/>
    </source>
</evidence>
<dbReference type="AlphaFoldDB" id="A0A0F9ALU0"/>
<reference evidence="2" key="1">
    <citation type="journal article" date="2015" name="Nature">
        <title>Complex archaea that bridge the gap between prokaryotes and eukaryotes.</title>
        <authorList>
            <person name="Spang A."/>
            <person name="Saw J.H."/>
            <person name="Jorgensen S.L."/>
            <person name="Zaremba-Niedzwiedzka K."/>
            <person name="Martijn J."/>
            <person name="Lind A.E."/>
            <person name="van Eijk R."/>
            <person name="Schleper C."/>
            <person name="Guy L."/>
            <person name="Ettema T.J."/>
        </authorList>
    </citation>
    <scope>NUCLEOTIDE SEQUENCE</scope>
</reference>
<dbReference type="SUPFAM" id="SSF52540">
    <property type="entry name" value="P-loop containing nucleoside triphosphate hydrolases"/>
    <property type="match status" value="1"/>
</dbReference>
<evidence type="ECO:0000259" key="1">
    <source>
        <dbReference type="Pfam" id="PF04466"/>
    </source>
</evidence>
<dbReference type="InterPro" id="IPR035412">
    <property type="entry name" value="Terminase_L_N"/>
</dbReference>
<name>A0A0F9ALU0_9ZZZZ</name>
<organism evidence="2">
    <name type="scientific">marine sediment metagenome</name>
    <dbReference type="NCBI Taxonomy" id="412755"/>
    <lineage>
        <taxon>unclassified sequences</taxon>
        <taxon>metagenomes</taxon>
        <taxon>ecological metagenomes</taxon>
    </lineage>
</organism>
<gene>
    <name evidence="2" type="ORF">LCGC14_2554450</name>
</gene>
<feature type="domain" description="Phage terminase large subunit N-terminal" evidence="1">
    <location>
        <begin position="93"/>
        <end position="247"/>
    </location>
</feature>
<dbReference type="Pfam" id="PF04466">
    <property type="entry name" value="Terminase_3"/>
    <property type="match status" value="1"/>
</dbReference>
<comment type="caution">
    <text evidence="2">The sequence shown here is derived from an EMBL/GenBank/DDBJ whole genome shotgun (WGS) entry which is preliminary data.</text>
</comment>
<feature type="non-terminal residue" evidence="2">
    <location>
        <position position="375"/>
    </location>
</feature>
<dbReference type="Gene3D" id="3.40.50.300">
    <property type="entry name" value="P-loop containing nucleotide triphosphate hydrolases"/>
    <property type="match status" value="1"/>
</dbReference>
<proteinExistence type="predicted"/>
<sequence length="375" mass="41357">MSDSGDPQDVWIENDEWKRCTTCGGEGAPLIGGVTCPSCHGAGTSVDGFWKDGLAAAEAAGLGGDIVDAPSRVFERPWLYPKQSAAIFTSKRYAVIEASTKTGKTVGCMVWLLERSFLRAGIRWWVAPVYAQAKMVFRRMQRALPKDIYRANESELTLTFRNGSVIFFKTAEKPDNLYGEDVADVVIDEATRVKEEAWHAIRSTLTATRGSARLIGNVRGRKNWAYKMARRAEADDLPEYHYAKLTAWDAVAAILPSGRSILDKAEIEDAQALLPEAVFRELYLAEASEDGSNPFDLRAIQDCIAPLADGSATAWGWDLARGKRAGSDWTVGIGLNRKHFATDFFRFQAPWDQQIQRIKFVTGRVPALVDATGVG</sequence>
<accession>A0A0F9ALU0</accession>